<reference evidence="12 13" key="1">
    <citation type="submission" date="2019-06" db="EMBL/GenBank/DDBJ databases">
        <title>Sequencing the genomes of 1000 actinobacteria strains.</title>
        <authorList>
            <person name="Klenk H.-P."/>
        </authorList>
    </citation>
    <scope>NUCLEOTIDE SEQUENCE [LARGE SCALE GENOMIC DNA]</scope>
    <source>
        <strain evidence="12 13">DSM 43186</strain>
    </source>
</reference>
<dbReference type="InterPro" id="IPR001353">
    <property type="entry name" value="Proteasome_sua/b"/>
</dbReference>
<dbReference type="InterPro" id="IPR023333">
    <property type="entry name" value="Proteasome_suB-type"/>
</dbReference>
<accession>A0A543IXW4</accession>
<dbReference type="HAMAP" id="MF_02113_B">
    <property type="entry name" value="Proteasome_B_B"/>
    <property type="match status" value="1"/>
</dbReference>
<name>A0A543IXW4_9ACTN</name>
<dbReference type="GO" id="GO:0019941">
    <property type="term" value="P:modification-dependent protein catabolic process"/>
    <property type="evidence" value="ECO:0007669"/>
    <property type="project" value="UniProtKB-UniRule"/>
</dbReference>
<dbReference type="PANTHER" id="PTHR32194:SF0">
    <property type="entry name" value="ATP-DEPENDENT PROTEASE SUBUNIT HSLV"/>
    <property type="match status" value="1"/>
</dbReference>
<keyword evidence="5 9" id="KW-0378">Hydrolase</keyword>
<dbReference type="GO" id="GO:0005737">
    <property type="term" value="C:cytoplasm"/>
    <property type="evidence" value="ECO:0007669"/>
    <property type="project" value="UniProtKB-SubCell"/>
</dbReference>
<dbReference type="AlphaFoldDB" id="A0A543IXW4"/>
<feature type="propeptide" id="PRO_5022273764" description="Removed in mature form; by autocatalysis" evidence="9">
    <location>
        <begin position="1"/>
        <end position="40"/>
    </location>
</feature>
<evidence type="ECO:0000256" key="8">
    <source>
        <dbReference type="ARBA" id="ARBA00023145"/>
    </source>
</evidence>
<dbReference type="GO" id="GO:0010498">
    <property type="term" value="P:proteasomal protein catabolic process"/>
    <property type="evidence" value="ECO:0007669"/>
    <property type="project" value="UniProtKB-UniRule"/>
</dbReference>
<evidence type="ECO:0000256" key="7">
    <source>
        <dbReference type="ARBA" id="ARBA00022942"/>
    </source>
</evidence>
<dbReference type="NCBIfam" id="TIGR03690">
    <property type="entry name" value="20S_bact_beta"/>
    <property type="match status" value="1"/>
</dbReference>
<comment type="caution">
    <text evidence="12">The sequence shown here is derived from an EMBL/GenBank/DDBJ whole genome shotgun (WGS) entry which is preliminary data.</text>
</comment>
<organism evidence="12 13">
    <name type="scientific">Thermopolyspora flexuosa</name>
    <dbReference type="NCBI Taxonomy" id="103836"/>
    <lineage>
        <taxon>Bacteria</taxon>
        <taxon>Bacillati</taxon>
        <taxon>Actinomycetota</taxon>
        <taxon>Actinomycetes</taxon>
        <taxon>Streptosporangiales</taxon>
        <taxon>Streptosporangiaceae</taxon>
        <taxon>Thermopolyspora</taxon>
    </lineage>
</organism>
<sequence>MMLDTGSPSFTEFLSSYAPHLLPWRRGVPAEPVGDQIPHATTIVAATFAGGVVMAGDRRATSGNMISQRDIEKVFRTDEYSCVGIAGTASIGIELARLYCVELEHYEKREGRVLSAEGKANRLATMIRGNLPMAMQGLAVVPMFVAYDPDRGEGRIFSYDVGGGPYEQKNYAAIGSGSIFARGALKKLYRENASAEDTVLVCLQALYDAADDDAATGGPDVYRQIYPVVAVIDEEGFRRLSDEEVEAHVRSLLEGRSQSPDGPHAPLR</sequence>
<comment type="subunit">
    <text evidence="9">The 20S proteasome core is composed of 14 alpha and 14 beta subunits that assemble into four stacked heptameric rings, resulting in a barrel-shaped structure. The two inner rings, each composed of seven catalytic beta subunits, are sandwiched by two outer rings, each composed of seven alpha subunits. The catalytic chamber with the active sites is on the inside of the barrel. Has a gated structure, the ends of the cylinder being occluded by the N-termini of the alpha-subunits. Is capped by the proteasome-associated ATPase, ARC.</text>
</comment>
<dbReference type="InterPro" id="IPR000243">
    <property type="entry name" value="Pept_T1A_subB"/>
</dbReference>
<keyword evidence="2 9" id="KW-0963">Cytoplasm</keyword>
<comment type="function">
    <text evidence="9">Component of the proteasome core, a large protease complex with broad specificity involved in protein degradation.</text>
</comment>
<dbReference type="PROSITE" id="PS51476">
    <property type="entry name" value="PROTEASOME_BETA_2"/>
    <property type="match status" value="1"/>
</dbReference>
<proteinExistence type="inferred from homology"/>
<dbReference type="PRINTS" id="PR00141">
    <property type="entry name" value="PROTEASOME"/>
</dbReference>
<dbReference type="RefSeq" id="WP_211350423.1">
    <property type="nucleotide sequence ID" value="NZ_BMPV01000001.1"/>
</dbReference>
<keyword evidence="13" id="KW-1185">Reference proteome</keyword>
<evidence type="ECO:0000256" key="9">
    <source>
        <dbReference type="HAMAP-Rule" id="MF_02113"/>
    </source>
</evidence>
<dbReference type="InterPro" id="IPR029055">
    <property type="entry name" value="Ntn_hydrolases_N"/>
</dbReference>
<dbReference type="UniPathway" id="UPA00997"/>
<dbReference type="EC" id="3.4.25.1" evidence="9 10"/>
<comment type="activity regulation">
    <text evidence="9">The formation of the proteasomal ATPase ARC-20S proteasome complex, likely via the docking of the C-termini of ARC into the intersubunit pockets in the alpha-rings, may trigger opening of the gate for substrate entry. Interconversion between the open-gate and close-gate conformations leads to a dynamic regulation of the 20S proteasome proteolysis activity.</text>
</comment>
<evidence type="ECO:0000313" key="13">
    <source>
        <dbReference type="Proteomes" id="UP000319213"/>
    </source>
</evidence>
<comment type="similarity">
    <text evidence="9">Belongs to the peptidase T1B family.</text>
</comment>
<comment type="pathway">
    <text evidence="9">Protein degradation; proteasomal Pup-dependent pathway.</text>
</comment>
<evidence type="ECO:0000256" key="1">
    <source>
        <dbReference type="ARBA" id="ARBA00001198"/>
    </source>
</evidence>
<dbReference type="InterPro" id="IPR022483">
    <property type="entry name" value="PSB_actinobac"/>
</dbReference>
<dbReference type="Proteomes" id="UP000319213">
    <property type="component" value="Unassembled WGS sequence"/>
</dbReference>
<keyword evidence="7 9" id="KW-0647">Proteasome</keyword>
<evidence type="ECO:0000256" key="6">
    <source>
        <dbReference type="ARBA" id="ARBA00022813"/>
    </source>
</evidence>
<evidence type="ECO:0000256" key="11">
    <source>
        <dbReference type="PIRSR" id="PIRSR600243-1"/>
    </source>
</evidence>
<evidence type="ECO:0000313" key="12">
    <source>
        <dbReference type="EMBL" id="TQM75415.1"/>
    </source>
</evidence>
<dbReference type="GO" id="GO:0004298">
    <property type="term" value="F:threonine-type endopeptidase activity"/>
    <property type="evidence" value="ECO:0007669"/>
    <property type="project" value="UniProtKB-UniRule"/>
</dbReference>
<evidence type="ECO:0000256" key="2">
    <source>
        <dbReference type="ARBA" id="ARBA00022490"/>
    </source>
</evidence>
<protein>
    <recommendedName>
        <fullName evidence="9 10">Proteasome subunit beta</fullName>
        <ecNumber evidence="9 10">3.4.25.1</ecNumber>
    </recommendedName>
    <alternativeName>
        <fullName evidence="9">20S proteasome beta subunit</fullName>
    </alternativeName>
    <alternativeName>
        <fullName evidence="9">Proteasome core protein PrcB</fullName>
    </alternativeName>
</protein>
<comment type="subcellular location">
    <subcellularLocation>
        <location evidence="9">Cytoplasm</location>
    </subcellularLocation>
</comment>
<dbReference type="CDD" id="cd01906">
    <property type="entry name" value="proteasome_protease_HslV"/>
    <property type="match status" value="1"/>
</dbReference>
<dbReference type="PANTHER" id="PTHR32194">
    <property type="entry name" value="METALLOPROTEASE TLDD"/>
    <property type="match status" value="1"/>
</dbReference>
<evidence type="ECO:0000256" key="10">
    <source>
        <dbReference type="NCBIfam" id="TIGR03690"/>
    </source>
</evidence>
<keyword evidence="8 9" id="KW-0865">Zymogen</keyword>
<dbReference type="GO" id="GO:0019774">
    <property type="term" value="C:proteasome core complex, beta-subunit complex"/>
    <property type="evidence" value="ECO:0007669"/>
    <property type="project" value="UniProtKB-UniRule"/>
</dbReference>
<dbReference type="Gene3D" id="3.60.20.10">
    <property type="entry name" value="Glutamine Phosphoribosylpyrophosphate, subunit 1, domain 1"/>
    <property type="match status" value="1"/>
</dbReference>
<gene>
    <name evidence="9" type="primary">prcB</name>
    <name evidence="12" type="ORF">FHX40_2121</name>
</gene>
<feature type="chain" id="PRO_5023275755" description="Proteasome subunit beta" evidence="9">
    <location>
        <begin position="41"/>
        <end position="268"/>
    </location>
</feature>
<evidence type="ECO:0000256" key="4">
    <source>
        <dbReference type="ARBA" id="ARBA00022698"/>
    </source>
</evidence>
<evidence type="ECO:0000256" key="5">
    <source>
        <dbReference type="ARBA" id="ARBA00022801"/>
    </source>
</evidence>
<dbReference type="Pfam" id="PF00227">
    <property type="entry name" value="Proteasome"/>
    <property type="match status" value="1"/>
</dbReference>
<comment type="catalytic activity">
    <reaction evidence="1 9">
        <text>Cleavage of peptide bonds with very broad specificity.</text>
        <dbReference type="EC" id="3.4.25.1"/>
    </reaction>
</comment>
<keyword evidence="4 9" id="KW-0888">Threonine protease</keyword>
<keyword evidence="6 9" id="KW-0068">Autocatalytic cleavage</keyword>
<feature type="active site" description="Nucleophile" evidence="9 11">
    <location>
        <position position="41"/>
    </location>
</feature>
<keyword evidence="3 9" id="KW-0645">Protease</keyword>
<dbReference type="SUPFAM" id="SSF56235">
    <property type="entry name" value="N-terminal nucleophile aminohydrolases (Ntn hydrolases)"/>
    <property type="match status" value="1"/>
</dbReference>
<evidence type="ECO:0000256" key="3">
    <source>
        <dbReference type="ARBA" id="ARBA00022670"/>
    </source>
</evidence>
<dbReference type="EMBL" id="VFPQ01000001">
    <property type="protein sequence ID" value="TQM75415.1"/>
    <property type="molecule type" value="Genomic_DNA"/>
</dbReference>